<keyword evidence="2" id="KW-1185">Reference proteome</keyword>
<organism evidence="1 2">
    <name type="scientific">Rhipicephalus sanguineus</name>
    <name type="common">Brown dog tick</name>
    <name type="synonym">Ixodes sanguineus</name>
    <dbReference type="NCBI Taxonomy" id="34632"/>
    <lineage>
        <taxon>Eukaryota</taxon>
        <taxon>Metazoa</taxon>
        <taxon>Ecdysozoa</taxon>
        <taxon>Arthropoda</taxon>
        <taxon>Chelicerata</taxon>
        <taxon>Arachnida</taxon>
        <taxon>Acari</taxon>
        <taxon>Parasitiformes</taxon>
        <taxon>Ixodida</taxon>
        <taxon>Ixodoidea</taxon>
        <taxon>Ixodidae</taxon>
        <taxon>Rhipicephalinae</taxon>
        <taxon>Rhipicephalus</taxon>
        <taxon>Rhipicephalus</taxon>
    </lineage>
</organism>
<name>A0A9D4QE83_RHISA</name>
<dbReference type="PANTHER" id="PTHR47679">
    <property type="entry name" value="PROTEIN TORNADO 1"/>
    <property type="match status" value="1"/>
</dbReference>
<sequence length="683" mass="75661">MTSGSSYLRGIQGEIPCVDCGQLAARIEGFSLKFKTCGIDLDKPCGKTADSASRCSTMWYLPTLNAAMRVASMHVFEHAPGKFTLSTVQNASSNYQNIESTLLECVTLVYLLLKEHRCVTRLDVGESAVLFRYFPALISKALVQNSGLEEVRVQITDVRGSWRASHALALLSSALAKLSLRLDVLDINNLMPTVESIEAIIEALRRGTLRRLVMSNVTKTKIAGRLFRAVGHSSRLSELEIEGTRTRPIRNAVISSDALTRSKTLRKLKIACSENGTTGRLLKSLKDNEILEELALCSTYEEANILWEGLEMLRSNRALKCLRLVDVGLSDSCALVIADILRENNVLQEVCLSSNSITDLGAGALAKALQQNSALKRLDISECMLSYEALSIFVTSLSLNTTVEYVGLGGVEVPETWTPSTPLTANTCVRLDVAWNTRGLRDWASSLRQGVHHFSRLCVSWTSEAESFGVAQWFDAAQASGISITELVISCPRIVARQCDEAAVSFLEGTSSLKKLTLRCKAHPYRYVNAVIRGLVRNKSVSEADFRQFLPADYDLKPLRDLMRTNRTLHRLSFKAHYMCEQAVRSLARALEDNFVLLSFDLERSPNVDMYPILPILDRNRALLNRAVECVLNSSAEEESIKALRLLSATDSLLDEVANVSGKGRDECKILVQESIRRRQIVC</sequence>
<dbReference type="SUPFAM" id="SSF52047">
    <property type="entry name" value="RNI-like"/>
    <property type="match status" value="2"/>
</dbReference>
<reference evidence="1" key="2">
    <citation type="submission" date="2021-09" db="EMBL/GenBank/DDBJ databases">
        <authorList>
            <person name="Jia N."/>
            <person name="Wang J."/>
            <person name="Shi W."/>
            <person name="Du L."/>
            <person name="Sun Y."/>
            <person name="Zhan W."/>
            <person name="Jiang J."/>
            <person name="Wang Q."/>
            <person name="Zhang B."/>
            <person name="Ji P."/>
            <person name="Sakyi L.B."/>
            <person name="Cui X."/>
            <person name="Yuan T."/>
            <person name="Jiang B."/>
            <person name="Yang W."/>
            <person name="Lam T.T.-Y."/>
            <person name="Chang Q."/>
            <person name="Ding S."/>
            <person name="Wang X."/>
            <person name="Zhu J."/>
            <person name="Ruan X."/>
            <person name="Zhao L."/>
            <person name="Wei J."/>
            <person name="Que T."/>
            <person name="Du C."/>
            <person name="Cheng J."/>
            <person name="Dai P."/>
            <person name="Han X."/>
            <person name="Huang E."/>
            <person name="Gao Y."/>
            <person name="Liu J."/>
            <person name="Shao H."/>
            <person name="Ye R."/>
            <person name="Li L."/>
            <person name="Wei W."/>
            <person name="Wang X."/>
            <person name="Wang C."/>
            <person name="Huo Q."/>
            <person name="Li W."/>
            <person name="Guo W."/>
            <person name="Chen H."/>
            <person name="Chen S."/>
            <person name="Zhou L."/>
            <person name="Zhou L."/>
            <person name="Ni X."/>
            <person name="Tian J."/>
            <person name="Zhou Y."/>
            <person name="Sheng Y."/>
            <person name="Liu T."/>
            <person name="Pan Y."/>
            <person name="Xia L."/>
            <person name="Li J."/>
            <person name="Zhao F."/>
            <person name="Cao W."/>
        </authorList>
    </citation>
    <scope>NUCLEOTIDE SEQUENCE</scope>
    <source>
        <strain evidence="1">Rsan-2018</strain>
        <tissue evidence="1">Larvae</tissue>
    </source>
</reference>
<reference evidence="1" key="1">
    <citation type="journal article" date="2020" name="Cell">
        <title>Large-Scale Comparative Analyses of Tick Genomes Elucidate Their Genetic Diversity and Vector Capacities.</title>
        <authorList>
            <consortium name="Tick Genome and Microbiome Consortium (TIGMIC)"/>
            <person name="Jia N."/>
            <person name="Wang J."/>
            <person name="Shi W."/>
            <person name="Du L."/>
            <person name="Sun Y."/>
            <person name="Zhan W."/>
            <person name="Jiang J.F."/>
            <person name="Wang Q."/>
            <person name="Zhang B."/>
            <person name="Ji P."/>
            <person name="Bell-Sakyi L."/>
            <person name="Cui X.M."/>
            <person name="Yuan T.T."/>
            <person name="Jiang B.G."/>
            <person name="Yang W.F."/>
            <person name="Lam T.T."/>
            <person name="Chang Q.C."/>
            <person name="Ding S.J."/>
            <person name="Wang X.J."/>
            <person name="Zhu J.G."/>
            <person name="Ruan X.D."/>
            <person name="Zhao L."/>
            <person name="Wei J.T."/>
            <person name="Ye R.Z."/>
            <person name="Que T.C."/>
            <person name="Du C.H."/>
            <person name="Zhou Y.H."/>
            <person name="Cheng J.X."/>
            <person name="Dai P.F."/>
            <person name="Guo W.B."/>
            <person name="Han X.H."/>
            <person name="Huang E.J."/>
            <person name="Li L.F."/>
            <person name="Wei W."/>
            <person name="Gao Y.C."/>
            <person name="Liu J.Z."/>
            <person name="Shao H.Z."/>
            <person name="Wang X."/>
            <person name="Wang C.C."/>
            <person name="Yang T.C."/>
            <person name="Huo Q.B."/>
            <person name="Li W."/>
            <person name="Chen H.Y."/>
            <person name="Chen S.E."/>
            <person name="Zhou L.G."/>
            <person name="Ni X.B."/>
            <person name="Tian J.H."/>
            <person name="Sheng Y."/>
            <person name="Liu T."/>
            <person name="Pan Y.S."/>
            <person name="Xia L.Y."/>
            <person name="Li J."/>
            <person name="Zhao F."/>
            <person name="Cao W.C."/>
        </authorList>
    </citation>
    <scope>NUCLEOTIDE SEQUENCE</scope>
    <source>
        <strain evidence="1">Rsan-2018</strain>
    </source>
</reference>
<dbReference type="InterPro" id="IPR032675">
    <property type="entry name" value="LRR_dom_sf"/>
</dbReference>
<proteinExistence type="predicted"/>
<evidence type="ECO:0000313" key="1">
    <source>
        <dbReference type="EMBL" id="KAH7976170.1"/>
    </source>
</evidence>
<dbReference type="AlphaFoldDB" id="A0A9D4QE83"/>
<gene>
    <name evidence="1" type="ORF">HPB52_009480</name>
</gene>
<accession>A0A9D4QE83</accession>
<dbReference type="VEuPathDB" id="VectorBase:RSAN_039259"/>
<dbReference type="Gene3D" id="3.80.10.10">
    <property type="entry name" value="Ribonuclease Inhibitor"/>
    <property type="match status" value="2"/>
</dbReference>
<evidence type="ECO:0000313" key="2">
    <source>
        <dbReference type="Proteomes" id="UP000821837"/>
    </source>
</evidence>
<dbReference type="PANTHER" id="PTHR47679:SF1">
    <property type="entry name" value="PROTEIN TORNADO 1"/>
    <property type="match status" value="1"/>
</dbReference>
<dbReference type="OrthoDB" id="6429169at2759"/>
<dbReference type="OMA" id="PLTANTC"/>
<comment type="caution">
    <text evidence="1">The sequence shown here is derived from an EMBL/GenBank/DDBJ whole genome shotgun (WGS) entry which is preliminary data.</text>
</comment>
<dbReference type="EMBL" id="JABSTV010001246">
    <property type="protein sequence ID" value="KAH7976170.1"/>
    <property type="molecule type" value="Genomic_DNA"/>
</dbReference>
<dbReference type="Proteomes" id="UP000821837">
    <property type="component" value="Chromosome 10"/>
</dbReference>
<protein>
    <submittedName>
        <fullName evidence="1">Uncharacterized protein</fullName>
    </submittedName>
</protein>